<comment type="catalytic activity">
    <reaction evidence="1">
        <text>ATP + H2O = ADP + phosphate + H(+)</text>
        <dbReference type="Rhea" id="RHEA:13065"/>
        <dbReference type="ChEBI" id="CHEBI:15377"/>
        <dbReference type="ChEBI" id="CHEBI:15378"/>
        <dbReference type="ChEBI" id="CHEBI:30616"/>
        <dbReference type="ChEBI" id="CHEBI:43474"/>
        <dbReference type="ChEBI" id="CHEBI:456216"/>
        <dbReference type="EC" id="5.6.2.3"/>
    </reaction>
</comment>
<keyword evidence="1" id="KW-0234">DNA repair</keyword>
<evidence type="ECO:0000313" key="4">
    <source>
        <dbReference type="Proteomes" id="UP001151760"/>
    </source>
</evidence>
<keyword evidence="1" id="KW-0067">ATP-binding</keyword>
<evidence type="ECO:0000256" key="1">
    <source>
        <dbReference type="RuleBase" id="RU363044"/>
    </source>
</evidence>
<dbReference type="EMBL" id="BQNB010014744">
    <property type="protein sequence ID" value="GJT31877.1"/>
    <property type="molecule type" value="Genomic_DNA"/>
</dbReference>
<reference evidence="3" key="2">
    <citation type="submission" date="2022-01" db="EMBL/GenBank/DDBJ databases">
        <authorList>
            <person name="Yamashiro T."/>
            <person name="Shiraishi A."/>
            <person name="Satake H."/>
            <person name="Nakayama K."/>
        </authorList>
    </citation>
    <scope>NUCLEOTIDE SEQUENCE</scope>
</reference>
<keyword evidence="4" id="KW-1185">Reference proteome</keyword>
<keyword evidence="1" id="KW-0227">DNA damage</keyword>
<keyword evidence="1" id="KW-0347">Helicase</keyword>
<keyword evidence="1" id="KW-0378">Hydrolase</keyword>
<evidence type="ECO:0000313" key="3">
    <source>
        <dbReference type="EMBL" id="GJT31877.1"/>
    </source>
</evidence>
<evidence type="ECO:0000259" key="2">
    <source>
        <dbReference type="Pfam" id="PF05970"/>
    </source>
</evidence>
<dbReference type="PANTHER" id="PTHR10492">
    <property type="match status" value="1"/>
</dbReference>
<dbReference type="InterPro" id="IPR010285">
    <property type="entry name" value="DNA_helicase_pif1-like_DEAD"/>
</dbReference>
<name>A0ABQ5D0I4_9ASTR</name>
<comment type="caution">
    <text evidence="3">The sequence shown here is derived from an EMBL/GenBank/DDBJ whole genome shotgun (WGS) entry which is preliminary data.</text>
</comment>
<keyword evidence="1" id="KW-0547">Nucleotide-binding</keyword>
<dbReference type="EC" id="5.6.2.3" evidence="1"/>
<protein>
    <recommendedName>
        <fullName evidence="1">ATP-dependent DNA helicase</fullName>
        <ecNumber evidence="1">5.6.2.3</ecNumber>
    </recommendedName>
</protein>
<proteinExistence type="inferred from homology"/>
<keyword evidence="1" id="KW-0233">DNA recombination</keyword>
<feature type="domain" description="DNA helicase Pif1-like DEAD-box helicase" evidence="2">
    <location>
        <begin position="28"/>
        <end position="114"/>
    </location>
</feature>
<dbReference type="PANTHER" id="PTHR10492:SF57">
    <property type="entry name" value="ATP-DEPENDENT DNA HELICASE"/>
    <property type="match status" value="1"/>
</dbReference>
<comment type="similarity">
    <text evidence="1">Belongs to the helicase family.</text>
</comment>
<reference evidence="3" key="1">
    <citation type="journal article" date="2022" name="Int. J. Mol. Sci.">
        <title>Draft Genome of Tanacetum Coccineum: Genomic Comparison of Closely Related Tanacetum-Family Plants.</title>
        <authorList>
            <person name="Yamashiro T."/>
            <person name="Shiraishi A."/>
            <person name="Nakayama K."/>
            <person name="Satake H."/>
        </authorList>
    </citation>
    <scope>NUCLEOTIDE SEQUENCE</scope>
</reference>
<organism evidence="3 4">
    <name type="scientific">Tanacetum coccineum</name>
    <dbReference type="NCBI Taxonomy" id="301880"/>
    <lineage>
        <taxon>Eukaryota</taxon>
        <taxon>Viridiplantae</taxon>
        <taxon>Streptophyta</taxon>
        <taxon>Embryophyta</taxon>
        <taxon>Tracheophyta</taxon>
        <taxon>Spermatophyta</taxon>
        <taxon>Magnoliopsida</taxon>
        <taxon>eudicotyledons</taxon>
        <taxon>Gunneridae</taxon>
        <taxon>Pentapetalae</taxon>
        <taxon>asterids</taxon>
        <taxon>campanulids</taxon>
        <taxon>Asterales</taxon>
        <taxon>Asteraceae</taxon>
        <taxon>Asteroideae</taxon>
        <taxon>Anthemideae</taxon>
        <taxon>Anthemidinae</taxon>
        <taxon>Tanacetum</taxon>
    </lineage>
</organism>
<dbReference type="Pfam" id="PF05970">
    <property type="entry name" value="PIF1"/>
    <property type="match status" value="1"/>
</dbReference>
<sequence>MIILAVASSGIMSLLLSGGRTAHSRYASEALDKTLRDILGYKSLEKRCRIFGGMTILLGGEFRQILLVILKAKRSEVVQACINRSELGKYCKISTLTRSMRVNEYSPKKEGEDEATWIEIPKEFLIKSWNSPIEQIVSGTYPNITTRKTDDEYIKEKEILTPRNEDDDAINEYMFKKLGGAPDEICKATTNSLDQHHLYPVEFLNSLNFLGMPPMPST</sequence>
<accession>A0ABQ5D0I4</accession>
<gene>
    <name evidence="3" type="ORF">Tco_0922296</name>
</gene>
<dbReference type="Proteomes" id="UP001151760">
    <property type="component" value="Unassembled WGS sequence"/>
</dbReference>
<comment type="cofactor">
    <cofactor evidence="1">
        <name>Mg(2+)</name>
        <dbReference type="ChEBI" id="CHEBI:18420"/>
    </cofactor>
</comment>